<gene>
    <name evidence="1" type="ORF">GNI_233540</name>
</gene>
<sequence>MTLVGSNYQAIISDIATAISATTDHAVKINLRIQLRSHIYEALKQSGTYDEFTDRLAWCMSNQHLILTTKEVANLYALVARSGIARGMALFQNGATARIGRRPRMR</sequence>
<dbReference type="RefSeq" id="XP_011133987.1">
    <property type="nucleotide sequence ID" value="XM_011135685.1"/>
</dbReference>
<dbReference type="AlphaFoldDB" id="A0A023AWC0"/>
<dbReference type="GeneID" id="22916771"/>
<name>A0A023AWC0_GRENI</name>
<evidence type="ECO:0000313" key="1">
    <source>
        <dbReference type="EMBL" id="EZG42733.1"/>
    </source>
</evidence>
<comment type="caution">
    <text evidence="1">The sequence shown here is derived from an EMBL/GenBank/DDBJ whole genome shotgun (WGS) entry which is preliminary data.</text>
</comment>
<dbReference type="EMBL" id="AFNH02001869">
    <property type="protein sequence ID" value="EZG42733.1"/>
    <property type="molecule type" value="Genomic_DNA"/>
</dbReference>
<dbReference type="Proteomes" id="UP000019763">
    <property type="component" value="Unassembled WGS sequence"/>
</dbReference>
<keyword evidence="2" id="KW-1185">Reference proteome</keyword>
<evidence type="ECO:0000313" key="2">
    <source>
        <dbReference type="Proteomes" id="UP000019763"/>
    </source>
</evidence>
<organism evidence="1 2">
    <name type="scientific">Gregarina niphandrodes</name>
    <name type="common">Septate eugregarine</name>
    <dbReference type="NCBI Taxonomy" id="110365"/>
    <lineage>
        <taxon>Eukaryota</taxon>
        <taxon>Sar</taxon>
        <taxon>Alveolata</taxon>
        <taxon>Apicomplexa</taxon>
        <taxon>Conoidasida</taxon>
        <taxon>Gregarinasina</taxon>
        <taxon>Eugregarinorida</taxon>
        <taxon>Gregarinidae</taxon>
        <taxon>Gregarina</taxon>
    </lineage>
</organism>
<reference evidence="1" key="1">
    <citation type="submission" date="2013-12" db="EMBL/GenBank/DDBJ databases">
        <authorList>
            <person name="Omoto C.K."/>
            <person name="Sibley D."/>
            <person name="Venepally P."/>
            <person name="Hadjithomas M."/>
            <person name="Karamycheva S."/>
            <person name="Brunk B."/>
            <person name="Roos D."/>
            <person name="Caler E."/>
            <person name="Lorenzi H."/>
        </authorList>
    </citation>
    <scope>NUCLEOTIDE SEQUENCE</scope>
</reference>
<proteinExistence type="predicted"/>
<dbReference type="VEuPathDB" id="CryptoDB:GNI_233540"/>
<accession>A0A023AWC0</accession>
<protein>
    <submittedName>
        <fullName evidence="1">Uncharacterized protein</fullName>
    </submittedName>
</protein>